<feature type="transmembrane region" description="Helical" evidence="6">
    <location>
        <begin position="62"/>
        <end position="83"/>
    </location>
</feature>
<feature type="transmembrane region" description="Helical" evidence="6">
    <location>
        <begin position="147"/>
        <end position="166"/>
    </location>
</feature>
<evidence type="ECO:0000256" key="3">
    <source>
        <dbReference type="ARBA" id="ARBA00022692"/>
    </source>
</evidence>
<comment type="similarity">
    <text evidence="2">Belongs to the EamA transporter family.</text>
</comment>
<feature type="transmembrane region" description="Helical" evidence="6">
    <location>
        <begin position="267"/>
        <end position="285"/>
    </location>
</feature>
<comment type="caution">
    <text evidence="8">The sequence shown here is derived from an EMBL/GenBank/DDBJ whole genome shotgun (WGS) entry which is preliminary data.</text>
</comment>
<accession>A0ABT5QQ84</accession>
<feature type="transmembrane region" description="Helical" evidence="6">
    <location>
        <begin position="243"/>
        <end position="261"/>
    </location>
</feature>
<sequence length="299" mass="32859">MNTFLYFITVLIWGTTWLAIAFQVGETPVPVSVGWRFALASIALFAILAFQRKLVPLSKENHKMAALLALCLFSNNFLCFYAATHYFPSGLIAVVFSLAPILNALNLWWLEKRTPNRTFMQGAVMGFVGVVLMFASQFFSAAMDMNILLGLGISLVGTYFFSMGNLVSAKAQQKAMPLLPTTAWAMGYGALYLFAISLIMGHSLTFSTDTLYVSALVYLAIIGSVVGFNTYLALVGRIGAPKAAYCTVLFPLVALSLSTVFEGYEWTWTSLIGVVLVVSGNLRVFGLPEPIKRWYLARQ</sequence>
<feature type="transmembrane region" description="Helical" evidence="6">
    <location>
        <begin position="31"/>
        <end position="50"/>
    </location>
</feature>
<gene>
    <name evidence="8" type="ORF">LRP49_18420</name>
</gene>
<evidence type="ECO:0000256" key="6">
    <source>
        <dbReference type="SAM" id="Phobius"/>
    </source>
</evidence>
<feature type="domain" description="EamA" evidence="7">
    <location>
        <begin position="151"/>
        <end position="280"/>
    </location>
</feature>
<evidence type="ECO:0000256" key="5">
    <source>
        <dbReference type="ARBA" id="ARBA00023136"/>
    </source>
</evidence>
<dbReference type="Pfam" id="PF00892">
    <property type="entry name" value="EamA"/>
    <property type="match status" value="2"/>
</dbReference>
<dbReference type="EMBL" id="JAJUBB010000016">
    <property type="protein sequence ID" value="MDD1783145.1"/>
    <property type="molecule type" value="Genomic_DNA"/>
</dbReference>
<organism evidence="8 9">
    <name type="scientific">Enterovibrio qingdaonensis</name>
    <dbReference type="NCBI Taxonomy" id="2899818"/>
    <lineage>
        <taxon>Bacteria</taxon>
        <taxon>Pseudomonadati</taxon>
        <taxon>Pseudomonadota</taxon>
        <taxon>Gammaproteobacteria</taxon>
        <taxon>Vibrionales</taxon>
        <taxon>Vibrionaceae</taxon>
        <taxon>Enterovibrio</taxon>
    </lineage>
</organism>
<evidence type="ECO:0000313" key="9">
    <source>
        <dbReference type="Proteomes" id="UP001149821"/>
    </source>
</evidence>
<evidence type="ECO:0000256" key="4">
    <source>
        <dbReference type="ARBA" id="ARBA00022989"/>
    </source>
</evidence>
<dbReference type="RefSeq" id="WP_274143819.1">
    <property type="nucleotide sequence ID" value="NZ_JAJUBB010000016.1"/>
</dbReference>
<dbReference type="PANTHER" id="PTHR32322">
    <property type="entry name" value="INNER MEMBRANE TRANSPORTER"/>
    <property type="match status" value="1"/>
</dbReference>
<feature type="transmembrane region" description="Helical" evidence="6">
    <location>
        <begin position="211"/>
        <end position="231"/>
    </location>
</feature>
<dbReference type="InterPro" id="IPR037185">
    <property type="entry name" value="EmrE-like"/>
</dbReference>
<keyword evidence="5 6" id="KW-0472">Membrane</keyword>
<evidence type="ECO:0000313" key="8">
    <source>
        <dbReference type="EMBL" id="MDD1783145.1"/>
    </source>
</evidence>
<keyword evidence="9" id="KW-1185">Reference proteome</keyword>
<feature type="transmembrane region" description="Helical" evidence="6">
    <location>
        <begin position="89"/>
        <end position="110"/>
    </location>
</feature>
<comment type="subcellular location">
    <subcellularLocation>
        <location evidence="1">Membrane</location>
        <topology evidence="1">Multi-pass membrane protein</topology>
    </subcellularLocation>
</comment>
<evidence type="ECO:0000259" key="7">
    <source>
        <dbReference type="Pfam" id="PF00892"/>
    </source>
</evidence>
<dbReference type="PANTHER" id="PTHR32322:SF2">
    <property type="entry name" value="EAMA DOMAIN-CONTAINING PROTEIN"/>
    <property type="match status" value="1"/>
</dbReference>
<dbReference type="SUPFAM" id="SSF103481">
    <property type="entry name" value="Multidrug resistance efflux transporter EmrE"/>
    <property type="match status" value="2"/>
</dbReference>
<feature type="transmembrane region" description="Helical" evidence="6">
    <location>
        <begin position="178"/>
        <end position="199"/>
    </location>
</feature>
<reference evidence="8" key="1">
    <citation type="submission" date="2021-12" db="EMBL/GenBank/DDBJ databases">
        <title>Enterovibrio ZSDZ35 sp. nov. and Enterovibrio ZSDZ42 sp. nov., isolated from coastal seawater in Qingdao.</title>
        <authorList>
            <person name="Zhang P."/>
        </authorList>
    </citation>
    <scope>NUCLEOTIDE SEQUENCE</scope>
    <source>
        <strain evidence="8">ZSDZ35</strain>
    </source>
</reference>
<evidence type="ECO:0000256" key="1">
    <source>
        <dbReference type="ARBA" id="ARBA00004141"/>
    </source>
</evidence>
<feature type="domain" description="EamA" evidence="7">
    <location>
        <begin position="4"/>
        <end position="134"/>
    </location>
</feature>
<proteinExistence type="inferred from homology"/>
<keyword evidence="4 6" id="KW-1133">Transmembrane helix</keyword>
<protein>
    <submittedName>
        <fullName evidence="8">EamA family transporter</fullName>
    </submittedName>
</protein>
<keyword evidence="3 6" id="KW-0812">Transmembrane</keyword>
<dbReference type="InterPro" id="IPR000620">
    <property type="entry name" value="EamA_dom"/>
</dbReference>
<feature type="transmembrane region" description="Helical" evidence="6">
    <location>
        <begin position="122"/>
        <end position="141"/>
    </location>
</feature>
<evidence type="ECO:0000256" key="2">
    <source>
        <dbReference type="ARBA" id="ARBA00007362"/>
    </source>
</evidence>
<dbReference type="Proteomes" id="UP001149821">
    <property type="component" value="Unassembled WGS sequence"/>
</dbReference>
<name>A0ABT5QQ84_9GAMM</name>
<dbReference type="InterPro" id="IPR050638">
    <property type="entry name" value="AA-Vitamin_Transporters"/>
</dbReference>